<comment type="caution">
    <text evidence="1">The sequence shown here is derived from an EMBL/GenBank/DDBJ whole genome shotgun (WGS) entry which is preliminary data.</text>
</comment>
<dbReference type="eggNOG" id="ENOG5030QQF">
    <property type="taxonomic scope" value="Bacteria"/>
</dbReference>
<accession>A0A0A1ZGJ2</accession>
<evidence type="ECO:0000313" key="1">
    <source>
        <dbReference type="EMBL" id="KGF87646.1"/>
    </source>
</evidence>
<sequence length="196" mass="22584">MKIESINLNDLMLRLSKADKKLTPKLVNKIDGSSYYSYIKRPGESDINLKEIKKRISLGSDFYKNDRKKILTLLKRINELKINNKLANIGNETLGLWVPIQDLIMINYRTINMGSPTFLNVLRHEVIHVSQSCNSGNRGDFPKRIGLPLEFSKNINLNLHNFYSQNPEELINIEREAFTYSKIDGAAIKLLNKFCK</sequence>
<organism evidence="1 2">
    <name type="scientific">Prochlorococcus marinus str. GP2</name>
    <dbReference type="NCBI Taxonomy" id="59925"/>
    <lineage>
        <taxon>Bacteria</taxon>
        <taxon>Bacillati</taxon>
        <taxon>Cyanobacteriota</taxon>
        <taxon>Cyanophyceae</taxon>
        <taxon>Synechococcales</taxon>
        <taxon>Prochlorococcaceae</taxon>
        <taxon>Prochlorococcus</taxon>
    </lineage>
</organism>
<name>A0A0A1ZGJ2_PROMR</name>
<proteinExistence type="predicted"/>
<dbReference type="Proteomes" id="UP000030598">
    <property type="component" value="Unassembled WGS sequence"/>
</dbReference>
<dbReference type="EMBL" id="JNAH01000004">
    <property type="protein sequence ID" value="KGF87646.1"/>
    <property type="molecule type" value="Genomic_DNA"/>
</dbReference>
<reference evidence="2" key="1">
    <citation type="journal article" date="2014" name="Sci. Data">
        <title>Genomes of diverse isolates of the marine cyanobacterium Prochlorococcus.</title>
        <authorList>
            <person name="Biller S."/>
            <person name="Berube P."/>
            <person name="Thompson J."/>
            <person name="Kelly L."/>
            <person name="Roggensack S."/>
            <person name="Awad L."/>
            <person name="Roache-Johnson K."/>
            <person name="Ding H."/>
            <person name="Giovannoni S.J."/>
            <person name="Moore L.R."/>
            <person name="Chisholm S.W."/>
        </authorList>
    </citation>
    <scope>NUCLEOTIDE SEQUENCE [LARGE SCALE GENOMIC DNA]</scope>
    <source>
        <strain evidence="2">GP2</strain>
    </source>
</reference>
<evidence type="ECO:0000313" key="2">
    <source>
        <dbReference type="Proteomes" id="UP000030598"/>
    </source>
</evidence>
<gene>
    <name evidence="1" type="ORF">EU91_0678</name>
</gene>
<dbReference type="OrthoDB" id="552386at2"/>
<protein>
    <submittedName>
        <fullName evidence="1">Uncharacterized protein</fullName>
    </submittedName>
</protein>
<dbReference type="AlphaFoldDB" id="A0A0A1ZGJ2"/>
<dbReference type="RefSeq" id="WP_152556170.1">
    <property type="nucleotide sequence ID" value="NZ_CP138934.1"/>
</dbReference>